<reference evidence="3 4" key="1">
    <citation type="journal article" date="2014" name="Genome Announc.">
        <title>Draft Genome Sequence of the Antitrypanosomally Active Sponge-Associated Bacterium Actinokineospora sp. Strain EG49.</title>
        <authorList>
            <person name="Harjes J."/>
            <person name="Ryu T."/>
            <person name="Abdelmohsen U.R."/>
            <person name="Moitinho-Silva L."/>
            <person name="Horn H."/>
            <person name="Ravasi T."/>
            <person name="Hentschel U."/>
        </authorList>
    </citation>
    <scope>NUCLEOTIDE SEQUENCE [LARGE SCALE GENOMIC DNA]</scope>
    <source>
        <strain evidence="3 4">EG49</strain>
    </source>
</reference>
<dbReference type="STRING" id="909613.UO65_2264"/>
<comment type="caution">
    <text evidence="3">The sequence shown here is derived from an EMBL/GenBank/DDBJ whole genome shotgun (WGS) entry which is preliminary data.</text>
</comment>
<dbReference type="SUPFAM" id="SSF81995">
    <property type="entry name" value="beta-sandwich domain of Sec23/24"/>
    <property type="match status" value="1"/>
</dbReference>
<dbReference type="AlphaFoldDB" id="W7J0I6"/>
<feature type="transmembrane region" description="Helical" evidence="2">
    <location>
        <begin position="83"/>
        <end position="105"/>
    </location>
</feature>
<dbReference type="RefSeq" id="WP_035281403.1">
    <property type="nucleotide sequence ID" value="NZ_AYXG01000079.1"/>
</dbReference>
<dbReference type="OrthoDB" id="3574198at2"/>
<dbReference type="eggNOG" id="ENOG50324Z0">
    <property type="taxonomic scope" value="Bacteria"/>
</dbReference>
<proteinExistence type="predicted"/>
<keyword evidence="2" id="KW-1133">Transmembrane helix</keyword>
<dbReference type="EMBL" id="AYXG01000079">
    <property type="protein sequence ID" value="EWC62446.1"/>
    <property type="molecule type" value="Genomic_DNA"/>
</dbReference>
<sequence length="478" mass="50360">MTYPPGQGGQWPQNDPYQGQPQGYGQQGQGGYPQQGQPQGGHPQSGGFQQPAQQGGYPQQQYGGGFGYPLPPEQPARKGRKGLVIGVVAAVVAVAAGAGVTVWALNRGEAQAGAESPTAAATSLVNAIGQGDVAGLLTGLAPAERDLMTTLNSETTKELQRLEVYKSDVDPNKVQGFELTSENLQFDEAGAERVNDHLTITKLVGGKITVSSDASRLPLTKEFIDAAFPEGLPGGKETETVDVAEVVAKENRGEPIRIATVQVDGEWYPSLFYTIADYALAEEKMSWPKQSIAANGGSSPEDAVRGLAEAGLAGNLTRAIELLPPDEMAVLHDVGPAIVEGAGKTESGVRLVDLSTETQAVEGATKVLLKEVVLENEDGERLRVSKDGECYAVEAEGESDQACADDLATRIGGKRMAPEAKQALTNLVKGMMANTGVVTTEVDGKWYVSPLRSLTDVQVTALKSLQPEDIKALLRLAD</sequence>
<evidence type="ECO:0000313" key="3">
    <source>
        <dbReference type="EMBL" id="EWC62446.1"/>
    </source>
</evidence>
<accession>W7J0I6</accession>
<dbReference type="Proteomes" id="UP000019277">
    <property type="component" value="Unassembled WGS sequence"/>
</dbReference>
<evidence type="ECO:0000313" key="4">
    <source>
        <dbReference type="Proteomes" id="UP000019277"/>
    </source>
</evidence>
<dbReference type="PATRIC" id="fig|909613.9.peg.2270"/>
<keyword evidence="2" id="KW-0472">Membrane</keyword>
<protein>
    <submittedName>
        <fullName evidence="3">Proline-rich proteoglycan 2</fullName>
    </submittedName>
</protein>
<evidence type="ECO:0000256" key="1">
    <source>
        <dbReference type="SAM" id="MobiDB-lite"/>
    </source>
</evidence>
<organism evidence="3 4">
    <name type="scientific">Actinokineospora spheciospongiae</name>
    <dbReference type="NCBI Taxonomy" id="909613"/>
    <lineage>
        <taxon>Bacteria</taxon>
        <taxon>Bacillati</taxon>
        <taxon>Actinomycetota</taxon>
        <taxon>Actinomycetes</taxon>
        <taxon>Pseudonocardiales</taxon>
        <taxon>Pseudonocardiaceae</taxon>
        <taxon>Actinokineospora</taxon>
    </lineage>
</organism>
<feature type="region of interest" description="Disordered" evidence="1">
    <location>
        <begin position="1"/>
        <end position="74"/>
    </location>
</feature>
<feature type="compositionally biased region" description="Low complexity" evidence="1">
    <location>
        <begin position="34"/>
        <end position="61"/>
    </location>
</feature>
<keyword evidence="2" id="KW-0812">Transmembrane</keyword>
<gene>
    <name evidence="3" type="ORF">UO65_2264</name>
</gene>
<accession>A0A8E3BDT4</accession>
<evidence type="ECO:0000256" key="2">
    <source>
        <dbReference type="SAM" id="Phobius"/>
    </source>
</evidence>
<keyword evidence="4" id="KW-1185">Reference proteome</keyword>
<name>W7J0I6_9PSEU</name>